<evidence type="ECO:0000256" key="1">
    <source>
        <dbReference type="ARBA" id="ARBA00023284"/>
    </source>
</evidence>
<dbReference type="PANTHER" id="PTHR36417">
    <property type="entry name" value="SELENOPROTEIN DOMAIN PROTEIN (AFU_ORTHOLOGUE AFUA_1G05220)"/>
    <property type="match status" value="1"/>
</dbReference>
<dbReference type="Proteomes" id="UP000199048">
    <property type="component" value="Unassembled WGS sequence"/>
</dbReference>
<dbReference type="NCBIfam" id="TIGR02174">
    <property type="entry name" value="CXXU_selWTH"/>
    <property type="match status" value="1"/>
</dbReference>
<dbReference type="EMBL" id="FOTK01000007">
    <property type="protein sequence ID" value="SFL58905.1"/>
    <property type="molecule type" value="Genomic_DNA"/>
</dbReference>
<proteinExistence type="predicted"/>
<dbReference type="Pfam" id="PF10262">
    <property type="entry name" value="Rdx"/>
    <property type="match status" value="1"/>
</dbReference>
<dbReference type="AlphaFoldDB" id="A0A1I4IX56"/>
<dbReference type="Gene3D" id="3.40.30.10">
    <property type="entry name" value="Glutaredoxin"/>
    <property type="match status" value="1"/>
</dbReference>
<dbReference type="InterPro" id="IPR011893">
    <property type="entry name" value="Selenoprotein_Rdx-typ"/>
</dbReference>
<feature type="compositionally biased region" description="Basic and acidic residues" evidence="2">
    <location>
        <begin position="1"/>
        <end position="12"/>
    </location>
</feature>
<sequence>MHEKQAGDRPDSDVTGESGARPTGPRVAITYCTQCNWLLRSAWMAQELLSTFRDDLGEVALVPATGGAFRIEIAGVLLWERVRDGGFPDVKALKQRVRDHLDPERDLGHIDRS</sequence>
<dbReference type="SUPFAM" id="SSF52833">
    <property type="entry name" value="Thioredoxin-like"/>
    <property type="match status" value="1"/>
</dbReference>
<dbReference type="RefSeq" id="WP_244537073.1">
    <property type="nucleotide sequence ID" value="NZ_FOTK01000007.1"/>
</dbReference>
<protein>
    <submittedName>
        <fullName evidence="3">Selenoprotein W-related protein</fullName>
    </submittedName>
</protein>
<name>A0A1I4IX56_9HYPH</name>
<organism evidence="3 4">
    <name type="scientific">Methylobacterium pseudosasicola</name>
    <dbReference type="NCBI Taxonomy" id="582667"/>
    <lineage>
        <taxon>Bacteria</taxon>
        <taxon>Pseudomonadati</taxon>
        <taxon>Pseudomonadota</taxon>
        <taxon>Alphaproteobacteria</taxon>
        <taxon>Hyphomicrobiales</taxon>
        <taxon>Methylobacteriaceae</taxon>
        <taxon>Methylobacterium</taxon>
    </lineage>
</organism>
<accession>A0A1I4IX56</accession>
<feature type="region of interest" description="Disordered" evidence="2">
    <location>
        <begin position="1"/>
        <end position="25"/>
    </location>
</feature>
<dbReference type="PANTHER" id="PTHR36417:SF2">
    <property type="entry name" value="SELENOPROTEIN DOMAIN PROTEIN (AFU_ORTHOLOGUE AFUA_1G05220)"/>
    <property type="match status" value="1"/>
</dbReference>
<keyword evidence="4" id="KW-1185">Reference proteome</keyword>
<evidence type="ECO:0000313" key="3">
    <source>
        <dbReference type="EMBL" id="SFL58905.1"/>
    </source>
</evidence>
<keyword evidence="1" id="KW-0676">Redox-active center</keyword>
<evidence type="ECO:0000313" key="4">
    <source>
        <dbReference type="Proteomes" id="UP000199048"/>
    </source>
</evidence>
<evidence type="ECO:0000256" key="2">
    <source>
        <dbReference type="SAM" id="MobiDB-lite"/>
    </source>
</evidence>
<gene>
    <name evidence="3" type="ORF">SAMN05192568_100716</name>
</gene>
<reference evidence="4" key="1">
    <citation type="submission" date="2016-10" db="EMBL/GenBank/DDBJ databases">
        <authorList>
            <person name="Varghese N."/>
            <person name="Submissions S."/>
        </authorList>
    </citation>
    <scope>NUCLEOTIDE SEQUENCE [LARGE SCALE GENOMIC DNA]</scope>
    <source>
        <strain evidence="4">BL36</strain>
    </source>
</reference>
<dbReference type="InterPro" id="IPR036249">
    <property type="entry name" value="Thioredoxin-like_sf"/>
</dbReference>